<dbReference type="Pfam" id="PF13469">
    <property type="entry name" value="Sulfotransfer_3"/>
    <property type="match status" value="1"/>
</dbReference>
<dbReference type="GO" id="GO:0008476">
    <property type="term" value="F:protein-tyrosine sulfotransferase activity"/>
    <property type="evidence" value="ECO:0007669"/>
    <property type="project" value="InterPro"/>
</dbReference>
<gene>
    <name evidence="4" type="ORF">BST96_02550</name>
</gene>
<keyword evidence="2" id="KW-0802">TPR repeat</keyword>
<feature type="compositionally biased region" description="Basic residues" evidence="3">
    <location>
        <begin position="1"/>
        <end position="23"/>
    </location>
</feature>
<keyword evidence="1" id="KW-0808">Transferase</keyword>
<dbReference type="SMART" id="SM00028">
    <property type="entry name" value="TPR"/>
    <property type="match status" value="4"/>
</dbReference>
<dbReference type="PROSITE" id="PS50005">
    <property type="entry name" value="TPR"/>
    <property type="match status" value="1"/>
</dbReference>
<name>A0A1X9NGE1_9GAMM</name>
<dbReference type="SUPFAM" id="SSF52540">
    <property type="entry name" value="P-loop containing nucleoside triphosphate hydrolases"/>
    <property type="match status" value="1"/>
</dbReference>
<accession>A0A1X9NGE1</accession>
<dbReference type="STRING" id="716816.BST96_02550"/>
<dbReference type="Gene3D" id="1.25.40.10">
    <property type="entry name" value="Tetratricopeptide repeat domain"/>
    <property type="match status" value="2"/>
</dbReference>
<keyword evidence="5" id="KW-1185">Reference proteome</keyword>
<dbReference type="Gene3D" id="3.40.50.300">
    <property type="entry name" value="P-loop containing nucleotide triphosphate hydrolases"/>
    <property type="match status" value="1"/>
</dbReference>
<evidence type="ECO:0000256" key="1">
    <source>
        <dbReference type="ARBA" id="ARBA00022679"/>
    </source>
</evidence>
<protein>
    <submittedName>
        <fullName evidence="4">Uncharacterized protein</fullName>
    </submittedName>
</protein>
<evidence type="ECO:0000256" key="3">
    <source>
        <dbReference type="SAM" id="MobiDB-lite"/>
    </source>
</evidence>
<evidence type="ECO:0000313" key="4">
    <source>
        <dbReference type="EMBL" id="ARN73083.1"/>
    </source>
</evidence>
<dbReference type="SUPFAM" id="SSF48452">
    <property type="entry name" value="TPR-like"/>
    <property type="match status" value="1"/>
</dbReference>
<sequence>MAKKTSKKRSAKPGAKLKPRKKDNPKYLEALKTAKLLENTGQLQQAANGYAHIINMAPDHYEANSSLGQLLHKINRNQEALNYLRHAEIIRPNDFNATWNVFIVERALNLLIDAEKSLKKLYKLEPDNILFLLTYGVFSTDTNKPDRARKLYDQAVKLAPNNALAHAKRGSVQKVQGDFAAAELSFRKAIALDAGCASAHHGLAFLQKCKEHNDDVKAMELASQLDTLKDPDRMLLEYALGKVFDDLSEYDKAFDHLLEANRLRRQTYQYCVPDQKKYFKQHELELGAAFQQRFEGKGLEDSTPIFIVGMPRSGTSLTEQILASHSSVHGAGEVEYIRQVCEVAMTITRQEFPAGLNQVNEGSFVTAASQYIEKLRNGVDDSILRVTDKLPHNFLRVGLIAAVFPQAKIIHCVRNPLDHCLSIFQQDFNVAHGYAANLQELAEYYRLYESLMAFWHELLPDKIYCLSYEKLIADPDNQVKELLNYCELPFEQACMNFHKTKRNVNTPSASQVRKPMYKTAVEKWKNYEQQLQPLADILNRTSH</sequence>
<dbReference type="RefSeq" id="WP_085757178.1">
    <property type="nucleotide sequence ID" value="NZ_CP019343.1"/>
</dbReference>
<dbReference type="InterPro" id="IPR027417">
    <property type="entry name" value="P-loop_NTPase"/>
</dbReference>
<evidence type="ECO:0000256" key="2">
    <source>
        <dbReference type="PROSITE-ProRule" id="PRU00339"/>
    </source>
</evidence>
<dbReference type="KEGG" id="osg:BST96_02550"/>
<dbReference type="PANTHER" id="PTHR12788">
    <property type="entry name" value="PROTEIN-TYROSINE SULFOTRANSFERASE 2"/>
    <property type="match status" value="1"/>
</dbReference>
<feature type="region of interest" description="Disordered" evidence="3">
    <location>
        <begin position="1"/>
        <end position="25"/>
    </location>
</feature>
<reference evidence="4 5" key="1">
    <citation type="submission" date="2016-11" db="EMBL/GenBank/DDBJ databases">
        <title>Trade-off between light-utilization and light-protection in marine flavobacteria.</title>
        <authorList>
            <person name="Kumagai Y."/>
        </authorList>
    </citation>
    <scope>NUCLEOTIDE SEQUENCE [LARGE SCALE GENOMIC DNA]</scope>
    <source>
        <strain evidence="4 5">NBRC 107125</strain>
    </source>
</reference>
<feature type="repeat" description="TPR" evidence="2">
    <location>
        <begin position="129"/>
        <end position="162"/>
    </location>
</feature>
<dbReference type="OrthoDB" id="9815894at2"/>
<dbReference type="InterPro" id="IPR011990">
    <property type="entry name" value="TPR-like_helical_dom_sf"/>
</dbReference>
<organism evidence="4 5">
    <name type="scientific">Oceanicoccus sagamiensis</name>
    <dbReference type="NCBI Taxonomy" id="716816"/>
    <lineage>
        <taxon>Bacteria</taxon>
        <taxon>Pseudomonadati</taxon>
        <taxon>Pseudomonadota</taxon>
        <taxon>Gammaproteobacteria</taxon>
        <taxon>Cellvibrionales</taxon>
        <taxon>Spongiibacteraceae</taxon>
        <taxon>Oceanicoccus</taxon>
    </lineage>
</organism>
<dbReference type="InterPro" id="IPR019734">
    <property type="entry name" value="TPR_rpt"/>
</dbReference>
<evidence type="ECO:0000313" key="5">
    <source>
        <dbReference type="Proteomes" id="UP000193450"/>
    </source>
</evidence>
<dbReference type="Proteomes" id="UP000193450">
    <property type="component" value="Chromosome"/>
</dbReference>
<proteinExistence type="predicted"/>
<dbReference type="AlphaFoldDB" id="A0A1X9NGE1"/>
<dbReference type="EMBL" id="CP019343">
    <property type="protein sequence ID" value="ARN73083.1"/>
    <property type="molecule type" value="Genomic_DNA"/>
</dbReference>
<dbReference type="Pfam" id="PF13432">
    <property type="entry name" value="TPR_16"/>
    <property type="match status" value="2"/>
</dbReference>
<dbReference type="InterPro" id="IPR026634">
    <property type="entry name" value="TPST-like"/>
</dbReference>
<dbReference type="PANTHER" id="PTHR12788:SF10">
    <property type="entry name" value="PROTEIN-TYROSINE SULFOTRANSFERASE"/>
    <property type="match status" value="1"/>
</dbReference>